<dbReference type="PANTHER" id="PTHR44240:SF10">
    <property type="entry name" value="J DOMAIN-CONTAINING PROTEIN"/>
    <property type="match status" value="1"/>
</dbReference>
<protein>
    <recommendedName>
        <fullName evidence="1">J domain-containing protein</fullName>
    </recommendedName>
</protein>
<evidence type="ECO:0000313" key="3">
    <source>
        <dbReference type="Proteomes" id="UP000636800"/>
    </source>
</evidence>
<sequence>MLASAFSIPLPKHVADPSRRRPFCSTRSSVRISGAAFTAASEGRATAAPPSFYEILGLTACATSVEIKGAYRRLARECHPDAAACGRKCASADEFMRVHDAYSTLSDPEKKADYDRKISAAGTTFRPSFSVGRRRTWETDQCW</sequence>
<accession>A0A835R3K7</accession>
<dbReference type="AlphaFoldDB" id="A0A835R3K7"/>
<dbReference type="PROSITE" id="PS00636">
    <property type="entry name" value="DNAJ_1"/>
    <property type="match status" value="1"/>
</dbReference>
<dbReference type="InterPro" id="IPR036869">
    <property type="entry name" value="J_dom_sf"/>
</dbReference>
<feature type="domain" description="J" evidence="1">
    <location>
        <begin position="51"/>
        <end position="118"/>
    </location>
</feature>
<dbReference type="EMBL" id="JADCNL010000004">
    <property type="protein sequence ID" value="KAG0484986.1"/>
    <property type="molecule type" value="Genomic_DNA"/>
</dbReference>
<evidence type="ECO:0000259" key="1">
    <source>
        <dbReference type="PROSITE" id="PS50076"/>
    </source>
</evidence>
<proteinExistence type="predicted"/>
<gene>
    <name evidence="2" type="ORF">HPP92_009065</name>
</gene>
<keyword evidence="3" id="KW-1185">Reference proteome</keyword>
<reference evidence="2 3" key="1">
    <citation type="journal article" date="2020" name="Nat. Food">
        <title>A phased Vanilla planifolia genome enables genetic improvement of flavour and production.</title>
        <authorList>
            <person name="Hasing T."/>
            <person name="Tang H."/>
            <person name="Brym M."/>
            <person name="Khazi F."/>
            <person name="Huang T."/>
            <person name="Chambers A.H."/>
        </authorList>
    </citation>
    <scope>NUCLEOTIDE SEQUENCE [LARGE SCALE GENOMIC DNA]</scope>
    <source>
        <tissue evidence="2">Leaf</tissue>
    </source>
</reference>
<evidence type="ECO:0000313" key="2">
    <source>
        <dbReference type="EMBL" id="KAG0484986.1"/>
    </source>
</evidence>
<dbReference type="Pfam" id="PF00226">
    <property type="entry name" value="DnaJ"/>
    <property type="match status" value="1"/>
</dbReference>
<dbReference type="PRINTS" id="PR00625">
    <property type="entry name" value="JDOMAIN"/>
</dbReference>
<dbReference type="InterPro" id="IPR001623">
    <property type="entry name" value="DnaJ_domain"/>
</dbReference>
<dbReference type="InterPro" id="IPR052276">
    <property type="entry name" value="Diphthamide-biosynth_chaperone"/>
</dbReference>
<comment type="caution">
    <text evidence="2">The sequence shown here is derived from an EMBL/GenBank/DDBJ whole genome shotgun (WGS) entry which is preliminary data.</text>
</comment>
<dbReference type="GO" id="GO:0005783">
    <property type="term" value="C:endoplasmic reticulum"/>
    <property type="evidence" value="ECO:0007669"/>
    <property type="project" value="UniProtKB-ARBA"/>
</dbReference>
<dbReference type="PROSITE" id="PS50076">
    <property type="entry name" value="DNAJ_2"/>
    <property type="match status" value="1"/>
</dbReference>
<organism evidence="2 3">
    <name type="scientific">Vanilla planifolia</name>
    <name type="common">Vanilla</name>
    <dbReference type="NCBI Taxonomy" id="51239"/>
    <lineage>
        <taxon>Eukaryota</taxon>
        <taxon>Viridiplantae</taxon>
        <taxon>Streptophyta</taxon>
        <taxon>Embryophyta</taxon>
        <taxon>Tracheophyta</taxon>
        <taxon>Spermatophyta</taxon>
        <taxon>Magnoliopsida</taxon>
        <taxon>Liliopsida</taxon>
        <taxon>Asparagales</taxon>
        <taxon>Orchidaceae</taxon>
        <taxon>Vanilloideae</taxon>
        <taxon>Vanilleae</taxon>
        <taxon>Vanilla</taxon>
    </lineage>
</organism>
<dbReference type="OrthoDB" id="1388414at2759"/>
<dbReference type="Proteomes" id="UP000636800">
    <property type="component" value="Unassembled WGS sequence"/>
</dbReference>
<dbReference type="PANTHER" id="PTHR44240">
    <property type="entry name" value="DNAJ DOMAIN (PROKARYOTIC HEAT SHOCK PROTEIN)-RELATED"/>
    <property type="match status" value="1"/>
</dbReference>
<dbReference type="CDD" id="cd06257">
    <property type="entry name" value="DnaJ"/>
    <property type="match status" value="1"/>
</dbReference>
<name>A0A835R3K7_VANPL</name>
<dbReference type="InterPro" id="IPR018253">
    <property type="entry name" value="DnaJ_domain_CS"/>
</dbReference>
<dbReference type="Gene3D" id="1.10.287.110">
    <property type="entry name" value="DnaJ domain"/>
    <property type="match status" value="1"/>
</dbReference>
<dbReference type="SMART" id="SM00271">
    <property type="entry name" value="DnaJ"/>
    <property type="match status" value="1"/>
</dbReference>
<dbReference type="SUPFAM" id="SSF46565">
    <property type="entry name" value="Chaperone J-domain"/>
    <property type="match status" value="1"/>
</dbReference>